<dbReference type="PANTHER" id="PTHR43479:SF11">
    <property type="entry name" value="ACREF_ENVCD OPERON REPRESSOR-RELATED"/>
    <property type="match status" value="1"/>
</dbReference>
<evidence type="ECO:0000313" key="4">
    <source>
        <dbReference type="EMBL" id="SDM28403.1"/>
    </source>
</evidence>
<gene>
    <name evidence="4" type="ORF">SAMN04488090_3107</name>
</gene>
<keyword evidence="1 2" id="KW-0238">DNA-binding</keyword>
<name>A0A1G9RYU9_9BACT</name>
<dbReference type="PROSITE" id="PS50977">
    <property type="entry name" value="HTH_TETR_2"/>
    <property type="match status" value="1"/>
</dbReference>
<evidence type="ECO:0000313" key="5">
    <source>
        <dbReference type="Proteomes" id="UP000198901"/>
    </source>
</evidence>
<dbReference type="GO" id="GO:0003677">
    <property type="term" value="F:DNA binding"/>
    <property type="evidence" value="ECO:0007669"/>
    <property type="project" value="UniProtKB-UniRule"/>
</dbReference>
<dbReference type="OrthoDB" id="6430772at2"/>
<evidence type="ECO:0000259" key="3">
    <source>
        <dbReference type="PROSITE" id="PS50977"/>
    </source>
</evidence>
<feature type="DNA-binding region" description="H-T-H motif" evidence="2">
    <location>
        <begin position="32"/>
        <end position="51"/>
    </location>
</feature>
<dbReference type="InterPro" id="IPR050624">
    <property type="entry name" value="HTH-type_Tx_Regulator"/>
</dbReference>
<dbReference type="Proteomes" id="UP000198901">
    <property type="component" value="Unassembled WGS sequence"/>
</dbReference>
<protein>
    <submittedName>
        <fullName evidence="4">Transcriptional regulator, TetR family</fullName>
    </submittedName>
</protein>
<dbReference type="STRING" id="563176.SAMN04488090_3107"/>
<dbReference type="InterPro" id="IPR001647">
    <property type="entry name" value="HTH_TetR"/>
</dbReference>
<dbReference type="Pfam" id="PF16295">
    <property type="entry name" value="TetR_C_10"/>
    <property type="match status" value="1"/>
</dbReference>
<dbReference type="InterPro" id="IPR032551">
    <property type="entry name" value="BscR_C"/>
</dbReference>
<organism evidence="4 5">
    <name type="scientific">Siphonobacter aquaeclarae</name>
    <dbReference type="NCBI Taxonomy" id="563176"/>
    <lineage>
        <taxon>Bacteria</taxon>
        <taxon>Pseudomonadati</taxon>
        <taxon>Bacteroidota</taxon>
        <taxon>Cytophagia</taxon>
        <taxon>Cytophagales</taxon>
        <taxon>Cytophagaceae</taxon>
        <taxon>Siphonobacter</taxon>
    </lineage>
</organism>
<reference evidence="4 5" key="1">
    <citation type="submission" date="2016-10" db="EMBL/GenBank/DDBJ databases">
        <authorList>
            <person name="de Groot N.N."/>
        </authorList>
    </citation>
    <scope>NUCLEOTIDE SEQUENCE [LARGE SCALE GENOMIC DNA]</scope>
    <source>
        <strain evidence="4 5">DSM 21668</strain>
    </source>
</reference>
<dbReference type="Gene3D" id="1.10.357.10">
    <property type="entry name" value="Tetracycline Repressor, domain 2"/>
    <property type="match status" value="1"/>
</dbReference>
<dbReference type="Pfam" id="PF00440">
    <property type="entry name" value="TetR_N"/>
    <property type="match status" value="1"/>
</dbReference>
<dbReference type="InterPro" id="IPR009057">
    <property type="entry name" value="Homeodomain-like_sf"/>
</dbReference>
<keyword evidence="5" id="KW-1185">Reference proteome</keyword>
<sequence>MNSKAGRPADKRTAILEATLDLISRNGFHATPMSMVAKHANVAAGTIYHYFDSKEQLIDELFLMYREKVARVIIDSDDAAKPYRDRFRAVFLGLYHYFVNNPDQFLFIEHYANSPIMNKMPKEEIFSFYQPLWEFLRKGIHTGQMKDISSKLMAWLVYGNITSLVKMKLSGDLSVDPMLLNTAVNTVWDGLKR</sequence>
<dbReference type="SUPFAM" id="SSF46689">
    <property type="entry name" value="Homeodomain-like"/>
    <property type="match status" value="1"/>
</dbReference>
<feature type="domain" description="HTH tetR-type" evidence="3">
    <location>
        <begin position="9"/>
        <end position="69"/>
    </location>
</feature>
<evidence type="ECO:0000256" key="2">
    <source>
        <dbReference type="PROSITE-ProRule" id="PRU00335"/>
    </source>
</evidence>
<dbReference type="PANTHER" id="PTHR43479">
    <property type="entry name" value="ACREF/ENVCD OPERON REPRESSOR-RELATED"/>
    <property type="match status" value="1"/>
</dbReference>
<dbReference type="EMBL" id="FNGS01000005">
    <property type="protein sequence ID" value="SDM28403.1"/>
    <property type="molecule type" value="Genomic_DNA"/>
</dbReference>
<dbReference type="SUPFAM" id="SSF48498">
    <property type="entry name" value="Tetracyclin repressor-like, C-terminal domain"/>
    <property type="match status" value="1"/>
</dbReference>
<dbReference type="PRINTS" id="PR00455">
    <property type="entry name" value="HTHTETR"/>
</dbReference>
<dbReference type="AlphaFoldDB" id="A0A1G9RYU9"/>
<dbReference type="InterPro" id="IPR036271">
    <property type="entry name" value="Tet_transcr_reg_TetR-rel_C_sf"/>
</dbReference>
<accession>A0A1G9RYU9</accession>
<dbReference type="RefSeq" id="WP_093204053.1">
    <property type="nucleotide sequence ID" value="NZ_FNGS01000005.1"/>
</dbReference>
<evidence type="ECO:0000256" key="1">
    <source>
        <dbReference type="ARBA" id="ARBA00023125"/>
    </source>
</evidence>
<proteinExistence type="predicted"/>